<name>A0A250WQB7_9CHLO</name>
<dbReference type="EMBL" id="BEGY01000002">
    <property type="protein sequence ID" value="GAX73018.1"/>
    <property type="molecule type" value="Genomic_DNA"/>
</dbReference>
<evidence type="ECO:0000256" key="6">
    <source>
        <dbReference type="SAM" id="Phobius"/>
    </source>
</evidence>
<comment type="caution">
    <text evidence="7">The sequence shown here is derived from an EMBL/GenBank/DDBJ whole genome shotgun (WGS) entry which is preliminary data.</text>
</comment>
<feature type="transmembrane region" description="Helical" evidence="6">
    <location>
        <begin position="64"/>
        <end position="88"/>
    </location>
</feature>
<keyword evidence="1 6" id="KW-0812">Transmembrane</keyword>
<keyword evidence="3 6" id="KW-1133">Transmembrane helix</keyword>
<evidence type="ECO:0000256" key="3">
    <source>
        <dbReference type="ARBA" id="ARBA00022989"/>
    </source>
</evidence>
<keyword evidence="5" id="KW-0968">Cytoplasmic vesicle</keyword>
<dbReference type="AlphaFoldDB" id="A0A250WQB7"/>
<dbReference type="GO" id="GO:0031410">
    <property type="term" value="C:cytoplasmic vesicle"/>
    <property type="evidence" value="ECO:0007669"/>
    <property type="project" value="UniProtKB-KW"/>
</dbReference>
<evidence type="ECO:0000256" key="5">
    <source>
        <dbReference type="ARBA" id="ARBA00023329"/>
    </source>
</evidence>
<dbReference type="InterPro" id="IPR019013">
    <property type="entry name" value="Vma21"/>
</dbReference>
<protein>
    <submittedName>
        <fullName evidence="7">Uncharacterized protein</fullName>
    </submittedName>
</protein>
<proteinExistence type="predicted"/>
<keyword evidence="2" id="KW-0256">Endoplasmic reticulum</keyword>
<organism evidence="7 8">
    <name type="scientific">Chlamydomonas eustigma</name>
    <dbReference type="NCBI Taxonomy" id="1157962"/>
    <lineage>
        <taxon>Eukaryota</taxon>
        <taxon>Viridiplantae</taxon>
        <taxon>Chlorophyta</taxon>
        <taxon>core chlorophytes</taxon>
        <taxon>Chlorophyceae</taxon>
        <taxon>CS clade</taxon>
        <taxon>Chlamydomonadales</taxon>
        <taxon>Chlamydomonadaceae</taxon>
        <taxon>Chlamydomonas</taxon>
    </lineage>
</organism>
<reference evidence="7 8" key="1">
    <citation type="submission" date="2017-08" db="EMBL/GenBank/DDBJ databases">
        <title>Acidophilic green algal genome provides insights into adaptation to an acidic environment.</title>
        <authorList>
            <person name="Hirooka S."/>
            <person name="Hirose Y."/>
            <person name="Kanesaki Y."/>
            <person name="Higuchi S."/>
            <person name="Fujiwara T."/>
            <person name="Onuma R."/>
            <person name="Era A."/>
            <person name="Ohbayashi R."/>
            <person name="Uzuka A."/>
            <person name="Nozaki H."/>
            <person name="Yoshikawa H."/>
            <person name="Miyagishima S.Y."/>
        </authorList>
    </citation>
    <scope>NUCLEOTIDE SEQUENCE [LARGE SCALE GENOMIC DNA]</scope>
    <source>
        <strain evidence="7 8">NIES-2499</strain>
    </source>
</reference>
<dbReference type="Proteomes" id="UP000232323">
    <property type="component" value="Unassembled WGS sequence"/>
</dbReference>
<evidence type="ECO:0000256" key="4">
    <source>
        <dbReference type="ARBA" id="ARBA00023136"/>
    </source>
</evidence>
<evidence type="ECO:0000256" key="2">
    <source>
        <dbReference type="ARBA" id="ARBA00022824"/>
    </source>
</evidence>
<keyword evidence="4 6" id="KW-0472">Membrane</keyword>
<evidence type="ECO:0000313" key="8">
    <source>
        <dbReference type="Proteomes" id="UP000232323"/>
    </source>
</evidence>
<sequence length="99" mass="11260">MSISNQMNRSDTKSERILQVANNLAVYTFLIGALPFTALFLSQYGYLDGLYYYTLGVPSKEHRIYYSGLFAIIIVNIVIASFITHAFSEPVEVEKKKKQ</sequence>
<feature type="transmembrane region" description="Helical" evidence="6">
    <location>
        <begin position="20"/>
        <end position="44"/>
    </location>
</feature>
<accession>A0A250WQB7</accession>
<evidence type="ECO:0000256" key="1">
    <source>
        <dbReference type="ARBA" id="ARBA00022692"/>
    </source>
</evidence>
<dbReference type="Pfam" id="PF09446">
    <property type="entry name" value="VMA21"/>
    <property type="match status" value="1"/>
</dbReference>
<evidence type="ECO:0000313" key="7">
    <source>
        <dbReference type="EMBL" id="GAX73018.1"/>
    </source>
</evidence>
<dbReference type="GO" id="GO:0070072">
    <property type="term" value="P:vacuolar proton-transporting V-type ATPase complex assembly"/>
    <property type="evidence" value="ECO:0007669"/>
    <property type="project" value="InterPro"/>
</dbReference>
<gene>
    <name evidence="7" type="ORF">CEUSTIGMA_g470.t1</name>
</gene>
<keyword evidence="8" id="KW-1185">Reference proteome</keyword>